<dbReference type="AlphaFoldDB" id="A0AAN7K7Z3"/>
<comment type="caution">
    <text evidence="2">The sequence shown here is derived from an EMBL/GenBank/DDBJ whole genome shotgun (WGS) entry which is preliminary data.</text>
</comment>
<organism evidence="2 3">
    <name type="scientific">Trapa incisa</name>
    <dbReference type="NCBI Taxonomy" id="236973"/>
    <lineage>
        <taxon>Eukaryota</taxon>
        <taxon>Viridiplantae</taxon>
        <taxon>Streptophyta</taxon>
        <taxon>Embryophyta</taxon>
        <taxon>Tracheophyta</taxon>
        <taxon>Spermatophyta</taxon>
        <taxon>Magnoliopsida</taxon>
        <taxon>eudicotyledons</taxon>
        <taxon>Gunneridae</taxon>
        <taxon>Pentapetalae</taxon>
        <taxon>rosids</taxon>
        <taxon>malvids</taxon>
        <taxon>Myrtales</taxon>
        <taxon>Lythraceae</taxon>
        <taxon>Trapa</taxon>
    </lineage>
</organism>
<evidence type="ECO:0000313" key="2">
    <source>
        <dbReference type="EMBL" id="KAK4761724.1"/>
    </source>
</evidence>
<keyword evidence="3" id="KW-1185">Reference proteome</keyword>
<accession>A0AAN7K7Z3</accession>
<dbReference type="EMBL" id="JAXIOK010000009">
    <property type="protein sequence ID" value="KAK4761724.1"/>
    <property type="molecule type" value="Genomic_DNA"/>
</dbReference>
<evidence type="ECO:0000313" key="3">
    <source>
        <dbReference type="Proteomes" id="UP001345219"/>
    </source>
</evidence>
<feature type="region of interest" description="Disordered" evidence="1">
    <location>
        <begin position="17"/>
        <end position="53"/>
    </location>
</feature>
<protein>
    <submittedName>
        <fullName evidence="2">Uncharacterized protein</fullName>
    </submittedName>
</protein>
<evidence type="ECO:0000256" key="1">
    <source>
        <dbReference type="SAM" id="MobiDB-lite"/>
    </source>
</evidence>
<proteinExistence type="predicted"/>
<sequence>MNVEEVFFTIAKDIKQRLSESDSKAQPQMIRISKPDQNDDDSQAAQKSACCGS</sequence>
<name>A0AAN7K7Z3_9MYRT</name>
<reference evidence="2 3" key="1">
    <citation type="journal article" date="2023" name="Hortic Res">
        <title>Pangenome of water caltrop reveals structural variations and asymmetric subgenome divergence after allopolyploidization.</title>
        <authorList>
            <person name="Zhang X."/>
            <person name="Chen Y."/>
            <person name="Wang L."/>
            <person name="Yuan Y."/>
            <person name="Fang M."/>
            <person name="Shi L."/>
            <person name="Lu R."/>
            <person name="Comes H.P."/>
            <person name="Ma Y."/>
            <person name="Chen Y."/>
            <person name="Huang G."/>
            <person name="Zhou Y."/>
            <person name="Zheng Z."/>
            <person name="Qiu Y."/>
        </authorList>
    </citation>
    <scope>NUCLEOTIDE SEQUENCE [LARGE SCALE GENOMIC DNA]</scope>
    <source>
        <tissue evidence="2">Roots</tissue>
    </source>
</reference>
<dbReference type="Proteomes" id="UP001345219">
    <property type="component" value="Chromosome 23"/>
</dbReference>
<gene>
    <name evidence="2" type="ORF">SAY87_029608</name>
</gene>